<protein>
    <submittedName>
        <fullName evidence="2">Unannotated protein</fullName>
    </submittedName>
</protein>
<feature type="domain" description="CT398-like coiled coil hairpin" evidence="1">
    <location>
        <begin position="5"/>
        <end position="121"/>
    </location>
</feature>
<dbReference type="EMBL" id="CAFAAB010000022">
    <property type="protein sequence ID" value="CAB4777903.1"/>
    <property type="molecule type" value="Genomic_DNA"/>
</dbReference>
<dbReference type="Pfam" id="PF24481">
    <property type="entry name" value="CT398_CC"/>
    <property type="match status" value="1"/>
</dbReference>
<gene>
    <name evidence="2" type="ORF">UFOPK2958_00319</name>
</gene>
<dbReference type="AlphaFoldDB" id="A0A6J6W467"/>
<dbReference type="InterPro" id="IPR056003">
    <property type="entry name" value="CT398_CC_hairpin"/>
</dbReference>
<accession>A0A6J6W467</accession>
<dbReference type="Gene3D" id="1.10.287.1490">
    <property type="match status" value="1"/>
</dbReference>
<evidence type="ECO:0000313" key="2">
    <source>
        <dbReference type="EMBL" id="CAB4777903.1"/>
    </source>
</evidence>
<organism evidence="2">
    <name type="scientific">freshwater metagenome</name>
    <dbReference type="NCBI Taxonomy" id="449393"/>
    <lineage>
        <taxon>unclassified sequences</taxon>
        <taxon>metagenomes</taxon>
        <taxon>ecological metagenomes</taxon>
    </lineage>
</organism>
<name>A0A6J6W467_9ZZZZ</name>
<sequence>MRESLSQRKATLQATLDSSTSGARDLATLVSEIEVLAQKLDDVETKELEIMELLEPFDQQEQEIKAAGQPLMTRRSELTAAVVAGRLAIDEHIAAKLAERVPLLATLPESLRASYERVHGRVGDAAAVDVEGGRCGGCRIAMVPLDLERWRSAPIDTFPVCPECSRLLLPAC</sequence>
<reference evidence="2" key="1">
    <citation type="submission" date="2020-05" db="EMBL/GenBank/DDBJ databases">
        <authorList>
            <person name="Chiriac C."/>
            <person name="Salcher M."/>
            <person name="Ghai R."/>
            <person name="Kavagutti S V."/>
        </authorList>
    </citation>
    <scope>NUCLEOTIDE SEQUENCE</scope>
</reference>
<proteinExistence type="predicted"/>
<evidence type="ECO:0000259" key="1">
    <source>
        <dbReference type="Pfam" id="PF24481"/>
    </source>
</evidence>